<dbReference type="EMBL" id="BGPR01000412">
    <property type="protein sequence ID" value="GBM18850.1"/>
    <property type="molecule type" value="Genomic_DNA"/>
</dbReference>
<proteinExistence type="predicted"/>
<dbReference type="Proteomes" id="UP000499080">
    <property type="component" value="Unassembled WGS sequence"/>
</dbReference>
<accession>A0A4Y2DPW5</accession>
<name>A0A4Y2DPW5_ARAVE</name>
<evidence type="ECO:0000313" key="1">
    <source>
        <dbReference type="EMBL" id="GBM18850.1"/>
    </source>
</evidence>
<dbReference type="AlphaFoldDB" id="A0A4Y2DPW5"/>
<organism evidence="1 2">
    <name type="scientific">Araneus ventricosus</name>
    <name type="common">Orbweaver spider</name>
    <name type="synonym">Epeira ventricosa</name>
    <dbReference type="NCBI Taxonomy" id="182803"/>
    <lineage>
        <taxon>Eukaryota</taxon>
        <taxon>Metazoa</taxon>
        <taxon>Ecdysozoa</taxon>
        <taxon>Arthropoda</taxon>
        <taxon>Chelicerata</taxon>
        <taxon>Arachnida</taxon>
        <taxon>Araneae</taxon>
        <taxon>Araneomorphae</taxon>
        <taxon>Entelegynae</taxon>
        <taxon>Araneoidea</taxon>
        <taxon>Araneidae</taxon>
        <taxon>Araneus</taxon>
    </lineage>
</organism>
<reference evidence="1 2" key="1">
    <citation type="journal article" date="2019" name="Sci. Rep.">
        <title>Orb-weaving spider Araneus ventricosus genome elucidates the spidroin gene catalogue.</title>
        <authorList>
            <person name="Kono N."/>
            <person name="Nakamura H."/>
            <person name="Ohtoshi R."/>
            <person name="Moran D.A.P."/>
            <person name="Shinohara A."/>
            <person name="Yoshida Y."/>
            <person name="Fujiwara M."/>
            <person name="Mori M."/>
            <person name="Tomita M."/>
            <person name="Arakawa K."/>
        </authorList>
    </citation>
    <scope>NUCLEOTIDE SEQUENCE [LARGE SCALE GENOMIC DNA]</scope>
</reference>
<comment type="caution">
    <text evidence="1">The sequence shown here is derived from an EMBL/GenBank/DDBJ whole genome shotgun (WGS) entry which is preliminary data.</text>
</comment>
<sequence length="88" mass="9864">MARRNHADDFACGRMINRLEEGCSLVSVTQEFGIDHMLDSRAWTVFQNAGAAVRKVGGGWTRKTTTMDNRYTVLLAKRDRQESASKTA</sequence>
<evidence type="ECO:0000313" key="2">
    <source>
        <dbReference type="Proteomes" id="UP000499080"/>
    </source>
</evidence>
<dbReference type="OrthoDB" id="9996331at2759"/>
<protein>
    <submittedName>
        <fullName evidence="1">Uncharacterized protein</fullName>
    </submittedName>
</protein>
<gene>
    <name evidence="1" type="ORF">AVEN_203123_1</name>
</gene>
<keyword evidence="2" id="KW-1185">Reference proteome</keyword>